<dbReference type="RefSeq" id="XP_008527266.2">
    <property type="nucleotide sequence ID" value="XM_008529044.2"/>
</dbReference>
<dbReference type="InterPro" id="IPR003604">
    <property type="entry name" value="Matrin/U1-like-C_Znf_C2H2"/>
</dbReference>
<dbReference type="PROSITE" id="PS50157">
    <property type="entry name" value="ZINC_FINGER_C2H2_2"/>
    <property type="match status" value="1"/>
</dbReference>
<evidence type="ECO:0000313" key="14">
    <source>
        <dbReference type="RefSeq" id="XP_008527266.2"/>
    </source>
</evidence>
<gene>
    <name evidence="14" type="primary">ZNF593</name>
</gene>
<keyword evidence="13" id="KW-1185">Reference proteome</keyword>
<feature type="domain" description="C2H2-type" evidence="12">
    <location>
        <begin position="88"/>
        <end position="117"/>
    </location>
</feature>
<evidence type="ECO:0000256" key="9">
    <source>
        <dbReference type="ARBA" id="ARBA00038064"/>
    </source>
</evidence>
<dbReference type="PANTHER" id="PTHR46095">
    <property type="entry name" value="ZINC FINGER PROTEIN 593"/>
    <property type="match status" value="1"/>
</dbReference>
<evidence type="ECO:0000256" key="5">
    <source>
        <dbReference type="ARBA" id="ARBA00022723"/>
    </source>
</evidence>
<evidence type="ECO:0000256" key="11">
    <source>
        <dbReference type="SAM" id="MobiDB-lite"/>
    </source>
</evidence>
<dbReference type="Gene3D" id="3.30.160.60">
    <property type="entry name" value="Classic Zinc Finger"/>
    <property type="match status" value="1"/>
</dbReference>
<evidence type="ECO:0000256" key="2">
    <source>
        <dbReference type="ARBA" id="ARBA00004496"/>
    </source>
</evidence>
<dbReference type="Pfam" id="PF12171">
    <property type="entry name" value="zf-C2H2_jaz"/>
    <property type="match status" value="1"/>
</dbReference>
<evidence type="ECO:0000256" key="7">
    <source>
        <dbReference type="ARBA" id="ARBA00022833"/>
    </source>
</evidence>
<evidence type="ECO:0000256" key="6">
    <source>
        <dbReference type="ARBA" id="ARBA00022771"/>
    </source>
</evidence>
<evidence type="ECO:0000313" key="13">
    <source>
        <dbReference type="Proteomes" id="UP001652662"/>
    </source>
</evidence>
<evidence type="ECO:0000259" key="12">
    <source>
        <dbReference type="PROSITE" id="PS50157"/>
    </source>
</evidence>
<dbReference type="Proteomes" id="UP001652662">
    <property type="component" value="Chromosome 2"/>
</dbReference>
<keyword evidence="8" id="KW-0539">Nucleus</keyword>
<dbReference type="PANTHER" id="PTHR46095:SF1">
    <property type="entry name" value="ZINC FINGER PROTEIN 593"/>
    <property type="match status" value="1"/>
</dbReference>
<dbReference type="PROSITE" id="PS00028">
    <property type="entry name" value="ZINC_FINGER_C2H2_1"/>
    <property type="match status" value="1"/>
</dbReference>
<feature type="compositionally biased region" description="Basic and acidic residues" evidence="11">
    <location>
        <begin position="53"/>
        <end position="63"/>
    </location>
</feature>
<sequence length="161" mass="17908">MTSLSSPEAPARVLAARLWVLAPLSPAMGRSRRTGAHRTHSLARQMKAKRRRPDLDEIHRELRPQVSARPRPDPGAEPDPDLPGGGLHRCLACARYFIDSATLKTHFRSKDHKKRLKQLSVEPYSQEEAERAAGMGSYVPPQRLAVPTEVSTEVPEMDTST</sequence>
<feature type="compositionally biased region" description="Basic residues" evidence="11">
    <location>
        <begin position="30"/>
        <end position="52"/>
    </location>
</feature>
<dbReference type="InterPro" id="IPR036236">
    <property type="entry name" value="Znf_C2H2_sf"/>
</dbReference>
<feature type="region of interest" description="Disordered" evidence="11">
    <location>
        <begin position="27"/>
        <end position="85"/>
    </location>
</feature>
<name>A0ABM2F7S3_EQUPR</name>
<keyword evidence="6 10" id="KW-0863">Zinc-finger</keyword>
<evidence type="ECO:0000256" key="4">
    <source>
        <dbReference type="ARBA" id="ARBA00022517"/>
    </source>
</evidence>
<dbReference type="SUPFAM" id="SSF57667">
    <property type="entry name" value="beta-beta-alpha zinc fingers"/>
    <property type="match status" value="1"/>
</dbReference>
<dbReference type="InterPro" id="IPR013087">
    <property type="entry name" value="Znf_C2H2_type"/>
</dbReference>
<keyword evidence="5" id="KW-0479">Metal-binding</keyword>
<evidence type="ECO:0000256" key="8">
    <source>
        <dbReference type="ARBA" id="ARBA00023242"/>
    </source>
</evidence>
<dbReference type="SMART" id="SM00451">
    <property type="entry name" value="ZnF_U1"/>
    <property type="match status" value="1"/>
</dbReference>
<feature type="region of interest" description="Disordered" evidence="11">
    <location>
        <begin position="118"/>
        <end position="161"/>
    </location>
</feature>
<dbReference type="GeneID" id="103556769"/>
<proteinExistence type="inferred from homology"/>
<dbReference type="InterPro" id="IPR022755">
    <property type="entry name" value="Znf_C2H2_jaz"/>
</dbReference>
<comment type="similarity">
    <text evidence="9">Belongs to the ZNF593/BUD20 C2H2-type zinc-finger protein family.</text>
</comment>
<evidence type="ECO:0000256" key="1">
    <source>
        <dbReference type="ARBA" id="ARBA00004123"/>
    </source>
</evidence>
<organism evidence="13 14">
    <name type="scientific">Equus przewalskii</name>
    <name type="common">Przewalski's horse</name>
    <name type="synonym">Equus caballus przewalskii</name>
    <dbReference type="NCBI Taxonomy" id="9798"/>
    <lineage>
        <taxon>Eukaryota</taxon>
        <taxon>Metazoa</taxon>
        <taxon>Chordata</taxon>
        <taxon>Craniata</taxon>
        <taxon>Vertebrata</taxon>
        <taxon>Euteleostomi</taxon>
        <taxon>Mammalia</taxon>
        <taxon>Eutheria</taxon>
        <taxon>Laurasiatheria</taxon>
        <taxon>Perissodactyla</taxon>
        <taxon>Equidae</taxon>
        <taxon>Equus</taxon>
    </lineage>
</organism>
<evidence type="ECO:0000256" key="10">
    <source>
        <dbReference type="PROSITE-ProRule" id="PRU00042"/>
    </source>
</evidence>
<keyword evidence="3" id="KW-0963">Cytoplasm</keyword>
<evidence type="ECO:0000256" key="3">
    <source>
        <dbReference type="ARBA" id="ARBA00022490"/>
    </source>
</evidence>
<reference evidence="14" key="2">
    <citation type="submission" date="2025-08" db="UniProtKB">
        <authorList>
            <consortium name="RefSeq"/>
        </authorList>
    </citation>
    <scope>IDENTIFICATION</scope>
    <source>
        <tissue evidence="14">Blood</tissue>
    </source>
</reference>
<keyword evidence="4" id="KW-0690">Ribosome biogenesis</keyword>
<accession>A0ABM2F7S3</accession>
<dbReference type="InterPro" id="IPR051879">
    <property type="entry name" value="C2H2-ZF_Maturation_Protein"/>
</dbReference>
<keyword evidence="7" id="KW-0862">Zinc</keyword>
<protein>
    <submittedName>
        <fullName evidence="14">Zinc finger protein 593</fullName>
    </submittedName>
</protein>
<comment type="subcellular location">
    <subcellularLocation>
        <location evidence="2">Cytoplasm</location>
    </subcellularLocation>
    <subcellularLocation>
        <location evidence="1">Nucleus</location>
    </subcellularLocation>
</comment>
<reference evidence="13" key="1">
    <citation type="submission" date="2025-05" db="UniProtKB">
        <authorList>
            <consortium name="RefSeq"/>
        </authorList>
    </citation>
    <scope>NUCLEOTIDE SEQUENCE [LARGE SCALE GENOMIC DNA]</scope>
</reference>